<sequence>MTETANEQIADTLEKTPIISELVKNQLVLKLTSTLIMILIGLVFLKIARKLIDKLIESERSGKIANKSKTKTAGNLLYSIIKTIVVFVVLIGILDGLGINTSALIATAGVGGLAIAFASQSIISDFIKGAFIIIDDKIRVGEWIQTASAEGEVEELNLRTTKIRDFNGSIHIIPNSQIEKVQNFNRGPAKSDVSFRLSYDTDLKEAKEIIEKVSKELKNSEYKKDFIEDFSFFEINSFDEFSYKVRMLAEVKAGSQWAIARKARELIKLEMEKRGIKASLVGYETNEKI</sequence>
<dbReference type="InterPro" id="IPR011066">
    <property type="entry name" value="MscS_channel_C_sf"/>
</dbReference>
<reference evidence="11 12" key="1">
    <citation type="journal article" date="2025" name="Anaerobe">
        <title>Description of Anaerococcus kampingiae sp. nov., Anaerococcus groningensis sp. nov., Anaerococcus martiniensis sp. nov., and Anaerococcus cruorum sp. nov., isolated from human clinical specimens.</title>
        <authorList>
            <person name="Boiten K.E."/>
            <person name="Meijer J."/>
            <person name="van Wezel E.M."/>
            <person name="Veloo A.C.M."/>
        </authorList>
    </citation>
    <scope>NUCLEOTIDE SEQUENCE [LARGE SCALE GENOMIC DNA]</scope>
    <source>
        <strain evidence="11 12">ENR0874</strain>
    </source>
</reference>
<dbReference type="EMBL" id="JBGMEF010000052">
    <property type="protein sequence ID" value="MFO3668087.1"/>
    <property type="molecule type" value="Genomic_DNA"/>
</dbReference>
<feature type="domain" description="Mechanosensitive ion channel MscS" evidence="8">
    <location>
        <begin position="122"/>
        <end position="186"/>
    </location>
</feature>
<accession>A0ABW9MIZ1</accession>
<dbReference type="InterPro" id="IPR049278">
    <property type="entry name" value="MS_channel_C"/>
</dbReference>
<dbReference type="Pfam" id="PF21088">
    <property type="entry name" value="MS_channel_1st"/>
    <property type="match status" value="1"/>
</dbReference>
<evidence type="ECO:0000259" key="10">
    <source>
        <dbReference type="Pfam" id="PF21088"/>
    </source>
</evidence>
<dbReference type="Proteomes" id="UP001637994">
    <property type="component" value="Unassembled WGS sequence"/>
</dbReference>
<keyword evidence="4 7" id="KW-0812">Transmembrane</keyword>
<feature type="domain" description="Mechanosensitive ion channel transmembrane helices 2/3" evidence="10">
    <location>
        <begin position="80"/>
        <end position="120"/>
    </location>
</feature>
<evidence type="ECO:0000256" key="7">
    <source>
        <dbReference type="SAM" id="Phobius"/>
    </source>
</evidence>
<dbReference type="InterPro" id="IPR045276">
    <property type="entry name" value="YbiO_bact"/>
</dbReference>
<evidence type="ECO:0000259" key="9">
    <source>
        <dbReference type="Pfam" id="PF21082"/>
    </source>
</evidence>
<comment type="subcellular location">
    <subcellularLocation>
        <location evidence="1">Cell membrane</location>
        <topology evidence="1">Multi-pass membrane protein</topology>
    </subcellularLocation>
</comment>
<dbReference type="Gene3D" id="2.30.30.60">
    <property type="match status" value="1"/>
</dbReference>
<proteinExistence type="inferred from homology"/>
<dbReference type="SUPFAM" id="SSF82861">
    <property type="entry name" value="Mechanosensitive channel protein MscS (YggB), transmembrane region"/>
    <property type="match status" value="1"/>
</dbReference>
<dbReference type="Gene3D" id="1.10.287.1260">
    <property type="match status" value="1"/>
</dbReference>
<dbReference type="SUPFAM" id="SSF82689">
    <property type="entry name" value="Mechanosensitive channel protein MscS (YggB), C-terminal domain"/>
    <property type="match status" value="1"/>
</dbReference>
<evidence type="ECO:0000256" key="5">
    <source>
        <dbReference type="ARBA" id="ARBA00022989"/>
    </source>
</evidence>
<dbReference type="PANTHER" id="PTHR30460">
    <property type="entry name" value="MODERATE CONDUCTANCE MECHANOSENSITIVE CHANNEL YBIO"/>
    <property type="match status" value="1"/>
</dbReference>
<protein>
    <submittedName>
        <fullName evidence="11">Mechanosensitive ion channel family protein</fullName>
    </submittedName>
</protein>
<dbReference type="SUPFAM" id="SSF50182">
    <property type="entry name" value="Sm-like ribonucleoproteins"/>
    <property type="match status" value="1"/>
</dbReference>
<keyword evidence="6 7" id="KW-0472">Membrane</keyword>
<keyword evidence="5 7" id="KW-1133">Transmembrane helix</keyword>
<evidence type="ECO:0000313" key="12">
    <source>
        <dbReference type="Proteomes" id="UP001637994"/>
    </source>
</evidence>
<dbReference type="RefSeq" id="WP_410036051.1">
    <property type="nucleotide sequence ID" value="NZ_JBGMEF010000052.1"/>
</dbReference>
<feature type="transmembrane region" description="Helical" evidence="7">
    <location>
        <begin position="27"/>
        <end position="45"/>
    </location>
</feature>
<evidence type="ECO:0000256" key="4">
    <source>
        <dbReference type="ARBA" id="ARBA00022692"/>
    </source>
</evidence>
<dbReference type="InterPro" id="IPR011014">
    <property type="entry name" value="MscS_channel_TM-2"/>
</dbReference>
<dbReference type="PANTHER" id="PTHR30460:SF0">
    <property type="entry name" value="MODERATE CONDUCTANCE MECHANOSENSITIVE CHANNEL YBIO"/>
    <property type="match status" value="1"/>
</dbReference>
<gene>
    <name evidence="11" type="ORF">ACCQ42_10010</name>
</gene>
<feature type="transmembrane region" description="Helical" evidence="7">
    <location>
        <begin position="76"/>
        <end position="93"/>
    </location>
</feature>
<evidence type="ECO:0000256" key="2">
    <source>
        <dbReference type="ARBA" id="ARBA00008017"/>
    </source>
</evidence>
<dbReference type="InterPro" id="IPR023408">
    <property type="entry name" value="MscS_beta-dom_sf"/>
</dbReference>
<evidence type="ECO:0000259" key="8">
    <source>
        <dbReference type="Pfam" id="PF00924"/>
    </source>
</evidence>
<comment type="caution">
    <text evidence="11">The sequence shown here is derived from an EMBL/GenBank/DDBJ whole genome shotgun (WGS) entry which is preliminary data.</text>
</comment>
<dbReference type="InterPro" id="IPR010920">
    <property type="entry name" value="LSM_dom_sf"/>
</dbReference>
<keyword evidence="12" id="KW-1185">Reference proteome</keyword>
<evidence type="ECO:0000256" key="6">
    <source>
        <dbReference type="ARBA" id="ARBA00023136"/>
    </source>
</evidence>
<dbReference type="InterPro" id="IPR006685">
    <property type="entry name" value="MscS_channel_2nd"/>
</dbReference>
<evidence type="ECO:0000256" key="3">
    <source>
        <dbReference type="ARBA" id="ARBA00022475"/>
    </source>
</evidence>
<dbReference type="InterPro" id="IPR049142">
    <property type="entry name" value="MS_channel_1st"/>
</dbReference>
<dbReference type="Pfam" id="PF00924">
    <property type="entry name" value="MS_channel_2nd"/>
    <property type="match status" value="1"/>
</dbReference>
<evidence type="ECO:0000313" key="11">
    <source>
        <dbReference type="EMBL" id="MFO3668087.1"/>
    </source>
</evidence>
<comment type="similarity">
    <text evidence="2">Belongs to the MscS (TC 1.A.23) family.</text>
</comment>
<organism evidence="11 12">
    <name type="scientific">Anaerococcus kampingae</name>
    <dbReference type="NCBI Taxonomy" id="3115614"/>
    <lineage>
        <taxon>Bacteria</taxon>
        <taxon>Bacillati</taxon>
        <taxon>Bacillota</taxon>
        <taxon>Tissierellia</taxon>
        <taxon>Tissierellales</taxon>
        <taxon>Peptoniphilaceae</taxon>
        <taxon>Anaerococcus</taxon>
    </lineage>
</organism>
<dbReference type="Gene3D" id="3.30.70.100">
    <property type="match status" value="1"/>
</dbReference>
<feature type="transmembrane region" description="Helical" evidence="7">
    <location>
        <begin position="99"/>
        <end position="118"/>
    </location>
</feature>
<keyword evidence="3" id="KW-1003">Cell membrane</keyword>
<dbReference type="Pfam" id="PF21082">
    <property type="entry name" value="MS_channel_3rd"/>
    <property type="match status" value="1"/>
</dbReference>
<name>A0ABW9MIZ1_9FIRM</name>
<evidence type="ECO:0000256" key="1">
    <source>
        <dbReference type="ARBA" id="ARBA00004651"/>
    </source>
</evidence>
<feature type="domain" description="Mechanosensitive ion channel MscS C-terminal" evidence="9">
    <location>
        <begin position="193"/>
        <end position="277"/>
    </location>
</feature>